<comment type="caution">
    <text evidence="1">The sequence shown here is derived from an EMBL/GenBank/DDBJ whole genome shotgun (WGS) entry which is preliminary data.</text>
</comment>
<evidence type="ECO:0000313" key="1">
    <source>
        <dbReference type="EMBL" id="KAJ9127062.1"/>
    </source>
</evidence>
<name>A0ACC2XUY8_9TREE</name>
<dbReference type="EMBL" id="JASBWV010000003">
    <property type="protein sequence ID" value="KAJ9127062.1"/>
    <property type="molecule type" value="Genomic_DNA"/>
</dbReference>
<gene>
    <name evidence="1" type="ORF">QFC24_001295</name>
</gene>
<reference evidence="1" key="1">
    <citation type="submission" date="2023-04" db="EMBL/GenBank/DDBJ databases">
        <title>Draft Genome sequencing of Naganishia species isolated from polar environments using Oxford Nanopore Technology.</title>
        <authorList>
            <person name="Leo P."/>
            <person name="Venkateswaran K."/>
        </authorList>
    </citation>
    <scope>NUCLEOTIDE SEQUENCE</scope>
    <source>
        <strain evidence="1">DBVPG 5303</strain>
    </source>
</reference>
<evidence type="ECO:0000313" key="2">
    <source>
        <dbReference type="Proteomes" id="UP001234202"/>
    </source>
</evidence>
<keyword evidence="2" id="KW-1185">Reference proteome</keyword>
<protein>
    <submittedName>
        <fullName evidence="1">Uncharacterized protein</fullName>
    </submittedName>
</protein>
<organism evidence="1 2">
    <name type="scientific">Naganishia onofrii</name>
    <dbReference type="NCBI Taxonomy" id="1851511"/>
    <lineage>
        <taxon>Eukaryota</taxon>
        <taxon>Fungi</taxon>
        <taxon>Dikarya</taxon>
        <taxon>Basidiomycota</taxon>
        <taxon>Agaricomycotina</taxon>
        <taxon>Tremellomycetes</taxon>
        <taxon>Filobasidiales</taxon>
        <taxon>Filobasidiaceae</taxon>
        <taxon>Naganishia</taxon>
    </lineage>
</organism>
<proteinExistence type="predicted"/>
<dbReference type="Proteomes" id="UP001234202">
    <property type="component" value="Unassembled WGS sequence"/>
</dbReference>
<sequence>MAVTFEINAIDQAIKSCQQDIPLKYAGAATRKGAAMERIRTVELVLFNLELRSLPSVEDPPLGDTPQTWTHLVDYFAKFPENFRSDEEQKLNLLLLKGVFNLSENEENMVAWKREKVDQVLCSGFAWLWASVCSFFHGNAKLLHHKATYTFQCTLQTSLQLWQPVTVKETDELHAVKKEKVRRERLQGIARDWYPFCKNILDTQQELRMGVKAGSRVCSTTVFHLKSRVQSASASSVWTQEVFHSSVWQTVNAKLFWTLFGKRIVTPEDSLMHAINLVMNARPYQLRSFRLKKVSYDGIDQELGIIDTLLIDGKTLNWQLAERTTDGRVERDTELLDLYFAEGKHMRLTSNGVLSIVLKKEDTTSQIEKEKVVEFHLHFEHGPQDFCSLLETRGAFFIPVKQSAPKDSIDVSPNDAAGIDPLLGATHGTATAVLPSVTTMAKPSFAKKAKGITGELASKGLKVTQRNGKKVTKSSNERTKNDRIPVNRTAAADIKTSRPTADVDVNLSKKEVSVTNKTASPAKGVSTGRNEAPSKLAKAVVSGEEERQFAQKEISKTSMMDDGREASMSLTPLPFDSVDVSMENACDNIADTVHGAEGVQAESPEVNNSETRKSTRTYSKANKRTQIRNDVQGKVVSKKGTEKESISIAQNEQGRNSSLTTPGTKKFSSRDADSIRSDTTAESIRTNGHLLLPGTMDIASQAAATKIAKATSHPQLRNSPLETTKAFQPSVVSSKAQGQQELRRSTRARRMVNSSQGHKPRVQADLFYDQTEASPQSQKIGEEPKAISTATAAVSHTAGRDVRFSSPLENIPSNGTASRDYRSRPSLKTRLNEDRSHAQPIVPIAVQSVNIVNALEIVVQPPSTDLSTTSRFVDDHSIQNVPESHTAFANPGGDISEGFPEVRHQRASPQVNRKQPGKPSIKKSPVLQYVKETTSGKPGPRAEAIQQIEPTVNSAEGMKRIRGSRATIDEQLEADLRDITNAKQASAIANRTVMDNHVDARTVTAKVNAKLKESSALRAQHTTNPQQGQVDLDRALGIVDESELDEVEPISIPDLTKTRRKKRSGVEAPDPEDSPPQKKAKRKQSHVPVRNPLAQENLEVERNMDQADFMEVDPRQDLTYEELNIREVTWETTRHTLQAPERECSAAQERLQALILDVLQNVFADTQDVISAWQSDQQRCHAVIVSKIIPALERLEEAKNTAFERLRGICDGWNARRLPIPDELLAYIRE</sequence>
<accession>A0ACC2XUY8</accession>